<keyword evidence="3" id="KW-1185">Reference proteome</keyword>
<dbReference type="EMBL" id="JANVFT010000054">
    <property type="protein sequence ID" value="KAJ4484494.1"/>
    <property type="molecule type" value="Genomic_DNA"/>
</dbReference>
<dbReference type="Proteomes" id="UP001150217">
    <property type="component" value="Unassembled WGS sequence"/>
</dbReference>
<evidence type="ECO:0000256" key="1">
    <source>
        <dbReference type="SAM" id="MobiDB-lite"/>
    </source>
</evidence>
<gene>
    <name evidence="2" type="ORF">C8R41DRAFT_982382</name>
</gene>
<evidence type="ECO:0000313" key="2">
    <source>
        <dbReference type="EMBL" id="KAJ4484494.1"/>
    </source>
</evidence>
<proteinExistence type="predicted"/>
<accession>A0ABQ8VFY7</accession>
<sequence>MININILLDIGICLSLAFVASVRFNRRRTEDSTHPTWSLIMVHLCGTQLGRLQPIPQYRLYYAEADLLNFDQDPDKTLPGCDVEVIPDYCILLHRAVFMPDVHLGAGRTLQNLLNSVGPLNLPYHSIRISTSFIPVLVELKRPVSRNCVDIQQFMSELVVFVVNAQEQVERQASCLFSMPNFYRQSYVVAIAAVGEWWCLRVFWRSDFDHVFNAGDYLDNIGLGEQREAGIDGDRMTDLEDLNLVQPDQIDEMRRILVPLEESSQERQERQKRERKARWQKRQESKDARIQGYQDWRAFVDKTQSVMTGYSEQDMNQYLRLFSIWDHTGWANRWATQDFVESGDPKGYQDLRQLKGWSKVMRLGSQASSYWLDQVQEDLSGWVHRNDIEDDQ</sequence>
<name>A0ABQ8VFY7_9AGAR</name>
<comment type="caution">
    <text evidence="2">The sequence shown here is derived from an EMBL/GenBank/DDBJ whole genome shotgun (WGS) entry which is preliminary data.</text>
</comment>
<organism evidence="2 3">
    <name type="scientific">Lentinula lateritia</name>
    <dbReference type="NCBI Taxonomy" id="40482"/>
    <lineage>
        <taxon>Eukaryota</taxon>
        <taxon>Fungi</taxon>
        <taxon>Dikarya</taxon>
        <taxon>Basidiomycota</taxon>
        <taxon>Agaricomycotina</taxon>
        <taxon>Agaricomycetes</taxon>
        <taxon>Agaricomycetidae</taxon>
        <taxon>Agaricales</taxon>
        <taxon>Marasmiineae</taxon>
        <taxon>Omphalotaceae</taxon>
        <taxon>Lentinula</taxon>
    </lineage>
</organism>
<evidence type="ECO:0000313" key="3">
    <source>
        <dbReference type="Proteomes" id="UP001150217"/>
    </source>
</evidence>
<reference evidence="2" key="1">
    <citation type="submission" date="2022-08" db="EMBL/GenBank/DDBJ databases">
        <title>A Global Phylogenomic Analysis of the Shiitake Genus Lentinula.</title>
        <authorList>
            <consortium name="DOE Joint Genome Institute"/>
            <person name="Sierra-Patev S."/>
            <person name="Min B."/>
            <person name="Naranjo-Ortiz M."/>
            <person name="Looney B."/>
            <person name="Konkel Z."/>
            <person name="Slot J.C."/>
            <person name="Sakamoto Y."/>
            <person name="Steenwyk J.L."/>
            <person name="Rokas A."/>
            <person name="Carro J."/>
            <person name="Camarero S."/>
            <person name="Ferreira P."/>
            <person name="Molpeceres G."/>
            <person name="Ruiz-Duenas F.J."/>
            <person name="Serrano A."/>
            <person name="Henrissat B."/>
            <person name="Drula E."/>
            <person name="Hughes K.W."/>
            <person name="Mata J.L."/>
            <person name="Ishikawa N.K."/>
            <person name="Vargas-Isla R."/>
            <person name="Ushijima S."/>
            <person name="Smith C.A."/>
            <person name="Ahrendt S."/>
            <person name="Andreopoulos W."/>
            <person name="He G."/>
            <person name="Labutti K."/>
            <person name="Lipzen A."/>
            <person name="Ng V."/>
            <person name="Riley R."/>
            <person name="Sandor L."/>
            <person name="Barry K."/>
            <person name="Martinez A.T."/>
            <person name="Xiao Y."/>
            <person name="Gibbons J.G."/>
            <person name="Terashima K."/>
            <person name="Grigoriev I.V."/>
            <person name="Hibbett D.S."/>
        </authorList>
    </citation>
    <scope>NUCLEOTIDE SEQUENCE</scope>
    <source>
        <strain evidence="2">RHP3577 ss4</strain>
    </source>
</reference>
<protein>
    <submittedName>
        <fullName evidence="2">Uncharacterized protein</fullName>
    </submittedName>
</protein>
<feature type="region of interest" description="Disordered" evidence="1">
    <location>
        <begin position="261"/>
        <end position="283"/>
    </location>
</feature>